<dbReference type="PANTHER" id="PTHR24300">
    <property type="entry name" value="CYTOCHROME P450 508A4-RELATED"/>
    <property type="match status" value="1"/>
</dbReference>
<dbReference type="PRINTS" id="PR00463">
    <property type="entry name" value="EP450I"/>
</dbReference>
<dbReference type="PRINTS" id="PR00385">
    <property type="entry name" value="P450"/>
</dbReference>
<keyword evidence="12" id="KW-1185">Reference proteome</keyword>
<organism evidence="12 13">
    <name type="scientific">Eublepharis macularius</name>
    <name type="common">Leopard gecko</name>
    <name type="synonym">Cyrtodactylus macularius</name>
    <dbReference type="NCBI Taxonomy" id="481883"/>
    <lineage>
        <taxon>Eukaryota</taxon>
        <taxon>Metazoa</taxon>
        <taxon>Chordata</taxon>
        <taxon>Craniata</taxon>
        <taxon>Vertebrata</taxon>
        <taxon>Euteleostomi</taxon>
        <taxon>Lepidosauria</taxon>
        <taxon>Squamata</taxon>
        <taxon>Bifurcata</taxon>
        <taxon>Gekkota</taxon>
        <taxon>Eublepharidae</taxon>
        <taxon>Eublepharinae</taxon>
        <taxon>Eublepharis</taxon>
    </lineage>
</organism>
<dbReference type="GO" id="GO:0016712">
    <property type="term" value="F:oxidoreductase activity, acting on paired donors, with incorporation or reduction of molecular oxygen, reduced flavin or flavoprotein as one donor, and incorporation of one atom of oxygen"/>
    <property type="evidence" value="ECO:0007669"/>
    <property type="project" value="TreeGrafter"/>
</dbReference>
<dbReference type="RefSeq" id="XP_054838714.1">
    <property type="nucleotide sequence ID" value="XM_054982739.1"/>
</dbReference>
<dbReference type="InterPro" id="IPR002401">
    <property type="entry name" value="Cyt_P450_E_grp-I"/>
</dbReference>
<accession>A0AA97L1D4</accession>
<evidence type="ECO:0000256" key="4">
    <source>
        <dbReference type="ARBA" id="ARBA00022617"/>
    </source>
</evidence>
<keyword evidence="7 10" id="KW-0408">Iron</keyword>
<proteinExistence type="inferred from homology"/>
<dbReference type="InterPro" id="IPR001128">
    <property type="entry name" value="Cyt_P450"/>
</dbReference>
<comment type="similarity">
    <text evidence="3 11">Belongs to the cytochrome P450 family.</text>
</comment>
<dbReference type="PANTHER" id="PTHR24300:SF134">
    <property type="entry name" value="CYTOCHROME P450, FAMILY 2, SUBFAMILY AB, POLYPEPTIDE 2-RELATED"/>
    <property type="match status" value="1"/>
</dbReference>
<name>A0AA97L1D4_EUBMA</name>
<evidence type="ECO:0000256" key="2">
    <source>
        <dbReference type="ARBA" id="ARBA00004370"/>
    </source>
</evidence>
<dbReference type="KEGG" id="emc:129332001"/>
<evidence type="ECO:0000256" key="8">
    <source>
        <dbReference type="ARBA" id="ARBA00023033"/>
    </source>
</evidence>
<dbReference type="FunFam" id="1.10.630.10:FF:000004">
    <property type="entry name" value="cytochrome P450 2D15 isoform X1"/>
    <property type="match status" value="1"/>
</dbReference>
<dbReference type="GO" id="GO:0016020">
    <property type="term" value="C:membrane"/>
    <property type="evidence" value="ECO:0007669"/>
    <property type="project" value="UniProtKB-SubCell"/>
</dbReference>
<evidence type="ECO:0000256" key="3">
    <source>
        <dbReference type="ARBA" id="ARBA00010617"/>
    </source>
</evidence>
<keyword evidence="9" id="KW-0472">Membrane</keyword>
<dbReference type="GO" id="GO:0006805">
    <property type="term" value="P:xenobiotic metabolic process"/>
    <property type="evidence" value="ECO:0007669"/>
    <property type="project" value="TreeGrafter"/>
</dbReference>
<evidence type="ECO:0000256" key="9">
    <source>
        <dbReference type="ARBA" id="ARBA00023136"/>
    </source>
</evidence>
<evidence type="ECO:0000256" key="1">
    <source>
        <dbReference type="ARBA" id="ARBA00001971"/>
    </source>
</evidence>
<dbReference type="InterPro" id="IPR050182">
    <property type="entry name" value="Cytochrome_P450_fam2"/>
</dbReference>
<dbReference type="PROSITE" id="PS00086">
    <property type="entry name" value="CYTOCHROME_P450"/>
    <property type="match status" value="1"/>
</dbReference>
<dbReference type="GO" id="GO:0005506">
    <property type="term" value="F:iron ion binding"/>
    <property type="evidence" value="ECO:0007669"/>
    <property type="project" value="InterPro"/>
</dbReference>
<reference evidence="13" key="1">
    <citation type="submission" date="2025-08" db="UniProtKB">
        <authorList>
            <consortium name="RefSeq"/>
        </authorList>
    </citation>
    <scope>IDENTIFICATION</scope>
    <source>
        <tissue evidence="13">Blood</tissue>
    </source>
</reference>
<dbReference type="Proteomes" id="UP001190640">
    <property type="component" value="Chromosome 6"/>
</dbReference>
<dbReference type="InterPro" id="IPR036396">
    <property type="entry name" value="Cyt_P450_sf"/>
</dbReference>
<dbReference type="GeneID" id="129332001"/>
<protein>
    <submittedName>
        <fullName evidence="13">Cytochrome P450 2C26-like</fullName>
    </submittedName>
</protein>
<keyword evidence="5 10" id="KW-0479">Metal-binding</keyword>
<comment type="subcellular location">
    <subcellularLocation>
        <location evidence="2">Membrane</location>
    </subcellularLocation>
</comment>
<dbReference type="GO" id="GO:0006082">
    <property type="term" value="P:organic acid metabolic process"/>
    <property type="evidence" value="ECO:0007669"/>
    <property type="project" value="TreeGrafter"/>
</dbReference>
<sequence length="534" mass="60347">MAVLSDTATLGLVIPLLHTLQSSMASFLDPDAPHADLYPGVRALVRRLQQGIDAKLKPVMEKELYVLATVCDLRIKGTFAERDRNLTCARDAFCAWTAKTYGNIYTIWAGSQPLVILSGVKAMKEGLVKHSEMVSGRPMSPFYKAVTKEKGIIFSNGHIWKQQRKFGIVTLRKLGLGRSGVENQIQEEALQLVETFARTKGQPIDPSLPIINSLCNVICGLVFGHRYSVDDEEFLNLIKAIENGVKFGGSFFHLLYEGIPWLMKHISWPYKKVFDGVDVVLSLARKETEKHRAQLAQHDPRDFIDYYLLQMKKESKNDPTSTYDEENLAQCISDFLVAGTDTPSATLRWALLLMVTHPDIQEKIQKEIEEAFGTSQLISYQNWKKVPYTFATIHEIQRFKCVLLAGNPRESVEDVNILGSFIPKGTTIIPDIHSVCYDPKLWETPQKFNPNHFLDKDGHYVDKEDFLLFGAGARVCLGKELAKMELFIFLTNLLRAFTFKLPEGVKEVNTEPVLGLTMPPHHYKLCAISRLRNS</sequence>
<evidence type="ECO:0000256" key="5">
    <source>
        <dbReference type="ARBA" id="ARBA00022723"/>
    </source>
</evidence>
<dbReference type="AlphaFoldDB" id="A0AA97L1D4"/>
<evidence type="ECO:0000256" key="6">
    <source>
        <dbReference type="ARBA" id="ARBA00023002"/>
    </source>
</evidence>
<dbReference type="Gene3D" id="1.10.630.10">
    <property type="entry name" value="Cytochrome P450"/>
    <property type="match status" value="1"/>
</dbReference>
<gene>
    <name evidence="13" type="primary">LOC129332001</name>
</gene>
<dbReference type="SUPFAM" id="SSF48264">
    <property type="entry name" value="Cytochrome P450"/>
    <property type="match status" value="1"/>
</dbReference>
<evidence type="ECO:0000313" key="12">
    <source>
        <dbReference type="Proteomes" id="UP001190640"/>
    </source>
</evidence>
<dbReference type="InterPro" id="IPR017972">
    <property type="entry name" value="Cyt_P450_CS"/>
</dbReference>
<keyword evidence="6 11" id="KW-0560">Oxidoreductase</keyword>
<dbReference type="GO" id="GO:0005737">
    <property type="term" value="C:cytoplasm"/>
    <property type="evidence" value="ECO:0007669"/>
    <property type="project" value="TreeGrafter"/>
</dbReference>
<keyword evidence="4 10" id="KW-0349">Heme</keyword>
<comment type="cofactor">
    <cofactor evidence="1 10">
        <name>heme</name>
        <dbReference type="ChEBI" id="CHEBI:30413"/>
    </cofactor>
</comment>
<dbReference type="Pfam" id="PF00067">
    <property type="entry name" value="p450"/>
    <property type="match status" value="1"/>
</dbReference>
<dbReference type="GO" id="GO:0020037">
    <property type="term" value="F:heme binding"/>
    <property type="evidence" value="ECO:0007669"/>
    <property type="project" value="InterPro"/>
</dbReference>
<evidence type="ECO:0000313" key="13">
    <source>
        <dbReference type="RefSeq" id="XP_054838714.1"/>
    </source>
</evidence>
<feature type="binding site" description="axial binding residue" evidence="10">
    <location>
        <position position="476"/>
    </location>
    <ligand>
        <name>heme</name>
        <dbReference type="ChEBI" id="CHEBI:30413"/>
    </ligand>
    <ligandPart>
        <name>Fe</name>
        <dbReference type="ChEBI" id="CHEBI:18248"/>
    </ligandPart>
</feature>
<evidence type="ECO:0000256" key="7">
    <source>
        <dbReference type="ARBA" id="ARBA00023004"/>
    </source>
</evidence>
<keyword evidence="8 11" id="KW-0503">Monooxygenase</keyword>
<evidence type="ECO:0000256" key="11">
    <source>
        <dbReference type="RuleBase" id="RU000461"/>
    </source>
</evidence>
<evidence type="ECO:0000256" key="10">
    <source>
        <dbReference type="PIRSR" id="PIRSR602401-1"/>
    </source>
</evidence>